<dbReference type="EMBL" id="JRRC01016272">
    <property type="protein sequence ID" value="KHF97748.1"/>
    <property type="molecule type" value="Genomic_DNA"/>
</dbReference>
<comment type="caution">
    <text evidence="1">The sequence shown here is derived from an EMBL/GenBank/DDBJ whole genome shotgun (WGS) entry which is preliminary data.</text>
</comment>
<dbReference type="Proteomes" id="UP000032142">
    <property type="component" value="Unassembled WGS sequence"/>
</dbReference>
<accession>A0A0B0MEB7</accession>
<organism evidence="1 2">
    <name type="scientific">Gossypium arboreum</name>
    <name type="common">Tree cotton</name>
    <name type="synonym">Gossypium nanking</name>
    <dbReference type="NCBI Taxonomy" id="29729"/>
    <lineage>
        <taxon>Eukaryota</taxon>
        <taxon>Viridiplantae</taxon>
        <taxon>Streptophyta</taxon>
        <taxon>Embryophyta</taxon>
        <taxon>Tracheophyta</taxon>
        <taxon>Spermatophyta</taxon>
        <taxon>Magnoliopsida</taxon>
        <taxon>eudicotyledons</taxon>
        <taxon>Gunneridae</taxon>
        <taxon>Pentapetalae</taxon>
        <taxon>rosids</taxon>
        <taxon>malvids</taxon>
        <taxon>Malvales</taxon>
        <taxon>Malvaceae</taxon>
        <taxon>Malvoideae</taxon>
        <taxon>Gossypium</taxon>
    </lineage>
</organism>
<evidence type="ECO:0000313" key="2">
    <source>
        <dbReference type="Proteomes" id="UP000032142"/>
    </source>
</evidence>
<dbReference type="AlphaFoldDB" id="A0A0B0MEB7"/>
<keyword evidence="2" id="KW-1185">Reference proteome</keyword>
<protein>
    <submittedName>
        <fullName evidence="1">Uncharacterized protein</fullName>
    </submittedName>
</protein>
<reference evidence="2" key="1">
    <citation type="submission" date="2014-09" db="EMBL/GenBank/DDBJ databases">
        <authorList>
            <person name="Mudge J."/>
            <person name="Ramaraj T."/>
            <person name="Lindquist I.E."/>
            <person name="Bharti A.K."/>
            <person name="Sundararajan A."/>
            <person name="Cameron C.T."/>
            <person name="Woodward J.E."/>
            <person name="May G.D."/>
            <person name="Brubaker C."/>
            <person name="Broadhvest J."/>
            <person name="Wilkins T.A."/>
        </authorList>
    </citation>
    <scope>NUCLEOTIDE SEQUENCE</scope>
    <source>
        <strain evidence="2">cv. AKA8401</strain>
    </source>
</reference>
<sequence>MPIHRDERRSAYSSLKVVSFPPSTPLGLRFRRSKGDLTAFFRGTEQGACTGVVLALGVGVRGLLTWRHERTALRLGLVCSCGAEVMRTL</sequence>
<proteinExistence type="predicted"/>
<evidence type="ECO:0000313" key="1">
    <source>
        <dbReference type="EMBL" id="KHF97748.1"/>
    </source>
</evidence>
<gene>
    <name evidence="1" type="ORF">F383_37046</name>
</gene>
<name>A0A0B0MEB7_GOSAR</name>